<evidence type="ECO:0000313" key="2">
    <source>
        <dbReference type="Proteomes" id="UP001157160"/>
    </source>
</evidence>
<dbReference type="RefSeq" id="WP_284231883.1">
    <property type="nucleotide sequence ID" value="NZ_BSUL01000001.1"/>
</dbReference>
<name>A0AA37UIZ1_9MICO</name>
<comment type="caution">
    <text evidence="1">The sequence shown here is derived from an EMBL/GenBank/DDBJ whole genome shotgun (WGS) entry which is preliminary data.</text>
</comment>
<dbReference type="Proteomes" id="UP001157160">
    <property type="component" value="Unassembled WGS sequence"/>
</dbReference>
<evidence type="ECO:0008006" key="3">
    <source>
        <dbReference type="Google" id="ProtNLM"/>
    </source>
</evidence>
<accession>A0AA37UIZ1</accession>
<dbReference type="EMBL" id="BSUL01000001">
    <property type="protein sequence ID" value="GMA28556.1"/>
    <property type="molecule type" value="Genomic_DNA"/>
</dbReference>
<organism evidence="1 2">
    <name type="scientific">Arenivirga flava</name>
    <dbReference type="NCBI Taxonomy" id="1930060"/>
    <lineage>
        <taxon>Bacteria</taxon>
        <taxon>Bacillati</taxon>
        <taxon>Actinomycetota</taxon>
        <taxon>Actinomycetes</taxon>
        <taxon>Micrococcales</taxon>
        <taxon>Microbacteriaceae</taxon>
        <taxon>Arenivirga</taxon>
    </lineage>
</organism>
<keyword evidence="2" id="KW-1185">Reference proteome</keyword>
<dbReference type="Pfam" id="PF16154">
    <property type="entry name" value="DUF4862"/>
    <property type="match status" value="1"/>
</dbReference>
<protein>
    <recommendedName>
        <fullName evidence="3">DUF4862 domain-containing protein</fullName>
    </recommendedName>
</protein>
<dbReference type="InterPro" id="IPR032344">
    <property type="entry name" value="DUF4862"/>
</dbReference>
<dbReference type="AlphaFoldDB" id="A0AA37UIZ1"/>
<gene>
    <name evidence="1" type="ORF">GCM10025874_18090</name>
</gene>
<proteinExistence type="predicted"/>
<evidence type="ECO:0000313" key="1">
    <source>
        <dbReference type="EMBL" id="GMA28556.1"/>
    </source>
</evidence>
<reference evidence="1 2" key="1">
    <citation type="journal article" date="2014" name="Int. J. Syst. Evol. Microbiol.">
        <title>Complete genome sequence of Corynebacterium casei LMG S-19264T (=DSM 44701T), isolated from a smear-ripened cheese.</title>
        <authorList>
            <consortium name="US DOE Joint Genome Institute (JGI-PGF)"/>
            <person name="Walter F."/>
            <person name="Albersmeier A."/>
            <person name="Kalinowski J."/>
            <person name="Ruckert C."/>
        </authorList>
    </citation>
    <scope>NUCLEOTIDE SEQUENCE [LARGE SCALE GENOMIC DNA]</scope>
    <source>
        <strain evidence="1 2">NBRC 112289</strain>
    </source>
</reference>
<sequence>MSGAPAPVEVRSARVVGGYALAAGLDEAARSELYASARDLPGVDGFEISVGAPTWPEDRAALHRAARRSAGPAAVVVTTIGLAAGLATGGMGIAAPDDEGRMAALRALRRANDQVRSLADRGHDIVAVQVHSYPTVDPSRSEDAGRSLQRSLIELASWDWCGAALVVEHCDARSAESAGSKGLLPLPVELRAVRSAAEESSTDIGVSLNTGRSAIEGRGAATVVEHVRAAQRTGLLRGVIVSGATERYSPYGPAWADVHPPLRDRLPASALTRTDVRAAFDEAVHPLRFDGAKVAPADAAAGIVERLTLLRTVVEALPGPR</sequence>